<dbReference type="EMBL" id="RDOJ01000017">
    <property type="protein sequence ID" value="RLZ07519.1"/>
    <property type="molecule type" value="Genomic_DNA"/>
</dbReference>
<dbReference type="OrthoDB" id="1652165at2"/>
<organism evidence="2 3">
    <name type="scientific">Faecalibacter macacae</name>
    <dbReference type="NCBI Taxonomy" id="1859289"/>
    <lineage>
        <taxon>Bacteria</taxon>
        <taxon>Pseudomonadati</taxon>
        <taxon>Bacteroidota</taxon>
        <taxon>Flavobacteriia</taxon>
        <taxon>Flavobacteriales</taxon>
        <taxon>Weeksellaceae</taxon>
        <taxon>Faecalibacter</taxon>
    </lineage>
</organism>
<dbReference type="Proteomes" id="UP000275348">
    <property type="component" value="Unassembled WGS sequence"/>
</dbReference>
<dbReference type="AlphaFoldDB" id="A0A3L9MAG5"/>
<dbReference type="NCBIfam" id="TIGR04183">
    <property type="entry name" value="Por_Secre_tail"/>
    <property type="match status" value="1"/>
</dbReference>
<proteinExistence type="predicted"/>
<sequence length="123" mass="14003">MYINDKVLGVVHNLTESPYIFDSEITKFDDRFEIVYNSKSLSVTPEVTNSNEVKVYQSGGLTYIISEDKLINEIEVLDVSGRFIRSEKSINKNKVQLVLQSGVYFVKLKLNNNDPKAVKVLVK</sequence>
<keyword evidence="1" id="KW-0732">Signal</keyword>
<evidence type="ECO:0000256" key="1">
    <source>
        <dbReference type="ARBA" id="ARBA00022729"/>
    </source>
</evidence>
<gene>
    <name evidence="2" type="ORF">EAH69_11130</name>
</gene>
<reference evidence="2 3" key="1">
    <citation type="submission" date="2018-10" db="EMBL/GenBank/DDBJ databases">
        <authorList>
            <person name="Chen X."/>
        </authorList>
    </citation>
    <scope>NUCLEOTIDE SEQUENCE [LARGE SCALE GENOMIC DNA]</scope>
    <source>
        <strain evidence="2 3">YIM 102668</strain>
    </source>
</reference>
<protein>
    <submittedName>
        <fullName evidence="2">T9SS C-terminal target domain-containing protein</fullName>
    </submittedName>
</protein>
<dbReference type="InterPro" id="IPR026444">
    <property type="entry name" value="Secre_tail"/>
</dbReference>
<comment type="caution">
    <text evidence="2">The sequence shown here is derived from an EMBL/GenBank/DDBJ whole genome shotgun (WGS) entry which is preliminary data.</text>
</comment>
<name>A0A3L9MAG5_9FLAO</name>
<evidence type="ECO:0000313" key="3">
    <source>
        <dbReference type="Proteomes" id="UP000275348"/>
    </source>
</evidence>
<keyword evidence="3" id="KW-1185">Reference proteome</keyword>
<accession>A0A3L9MAG5</accession>
<evidence type="ECO:0000313" key="2">
    <source>
        <dbReference type="EMBL" id="RLZ07519.1"/>
    </source>
</evidence>